<dbReference type="Proteomes" id="UP001200741">
    <property type="component" value="Unassembled WGS sequence"/>
</dbReference>
<dbReference type="RefSeq" id="WP_233373175.1">
    <property type="nucleotide sequence ID" value="NZ_JAJTWU010000006.1"/>
</dbReference>
<evidence type="ECO:0000313" key="3">
    <source>
        <dbReference type="EMBL" id="MCE4556137.1"/>
    </source>
</evidence>
<dbReference type="InterPro" id="IPR050879">
    <property type="entry name" value="Acyltransferase_3"/>
</dbReference>
<feature type="transmembrane region" description="Helical" evidence="1">
    <location>
        <begin position="86"/>
        <end position="108"/>
    </location>
</feature>
<keyword evidence="1" id="KW-1133">Transmembrane helix</keyword>
<evidence type="ECO:0000259" key="2">
    <source>
        <dbReference type="Pfam" id="PF01757"/>
    </source>
</evidence>
<feature type="transmembrane region" description="Helical" evidence="1">
    <location>
        <begin position="44"/>
        <end position="65"/>
    </location>
</feature>
<dbReference type="InterPro" id="IPR002656">
    <property type="entry name" value="Acyl_transf_3_dom"/>
</dbReference>
<dbReference type="GO" id="GO:0016746">
    <property type="term" value="F:acyltransferase activity"/>
    <property type="evidence" value="ECO:0007669"/>
    <property type="project" value="UniProtKB-KW"/>
</dbReference>
<keyword evidence="1" id="KW-0472">Membrane</keyword>
<protein>
    <submittedName>
        <fullName evidence="3">Acyltransferase</fullName>
    </submittedName>
</protein>
<evidence type="ECO:0000313" key="4">
    <source>
        <dbReference type="Proteomes" id="UP001200741"/>
    </source>
</evidence>
<feature type="transmembrane region" description="Helical" evidence="1">
    <location>
        <begin position="189"/>
        <end position="210"/>
    </location>
</feature>
<dbReference type="PANTHER" id="PTHR23028">
    <property type="entry name" value="ACETYLTRANSFERASE"/>
    <property type="match status" value="1"/>
</dbReference>
<dbReference type="EMBL" id="JAJTWU010000006">
    <property type="protein sequence ID" value="MCE4556137.1"/>
    <property type="molecule type" value="Genomic_DNA"/>
</dbReference>
<accession>A0ABS8XZ85</accession>
<reference evidence="3 4" key="1">
    <citation type="submission" date="2021-12" db="EMBL/GenBank/DDBJ databases">
        <title>Genome seq of P8.</title>
        <authorList>
            <person name="Seo T."/>
        </authorList>
    </citation>
    <scope>NUCLEOTIDE SEQUENCE [LARGE SCALE GENOMIC DNA]</scope>
    <source>
        <strain evidence="3 4">P8</strain>
    </source>
</reference>
<keyword evidence="1" id="KW-0812">Transmembrane</keyword>
<keyword evidence="3" id="KW-0012">Acyltransferase</keyword>
<proteinExistence type="predicted"/>
<feature type="transmembrane region" description="Helical" evidence="1">
    <location>
        <begin position="155"/>
        <end position="183"/>
    </location>
</feature>
<feature type="transmembrane region" description="Helical" evidence="1">
    <location>
        <begin position="278"/>
        <end position="298"/>
    </location>
</feature>
<feature type="transmembrane region" description="Helical" evidence="1">
    <location>
        <begin position="222"/>
        <end position="241"/>
    </location>
</feature>
<sequence>MKEIWTVQAMRGIAASMVVLHHAIRAFAINIEPGTSAFVLAESANWNVLIIGVDVFFVISGFIMVHTTPGQSGGRAARWFLLRRVIRIYPLYWMALLIPIAGAATVMWKTGRADPDVLDAGRVIAAAVLAPSLGSNGHIQPILGVSWTLSYEMVFYLVFALALALGRSVPFMAGAIVALVLVARATSPATALGMFLAQPVYLEFIFGMLLGTAFKMNRLPRLSPWIGVLAFVCAIPMAARWPEVNPWRFLWLGVPAAVVMWAAISNSDRPALRAANPFGAASYATYLFHMPVISWLVVRPFVYLKLETVHPLMVDAGIALSVMLSVLVGYMLHRHLEKPLQDSLSQRLRSSAPRAASAGIEANGTQREGR</sequence>
<dbReference type="Pfam" id="PF01757">
    <property type="entry name" value="Acyl_transf_3"/>
    <property type="match status" value="1"/>
</dbReference>
<evidence type="ECO:0000256" key="1">
    <source>
        <dbReference type="SAM" id="Phobius"/>
    </source>
</evidence>
<dbReference type="PANTHER" id="PTHR23028:SF131">
    <property type="entry name" value="BLR2367 PROTEIN"/>
    <property type="match status" value="1"/>
</dbReference>
<comment type="caution">
    <text evidence="3">The sequence shown here is derived from an EMBL/GenBank/DDBJ whole genome shotgun (WGS) entry which is preliminary data.</text>
</comment>
<keyword evidence="4" id="KW-1185">Reference proteome</keyword>
<gene>
    <name evidence="3" type="ORF">LXT13_17215</name>
</gene>
<name>A0ABS8XZ85_9BURK</name>
<feature type="domain" description="Acyltransferase 3" evidence="2">
    <location>
        <begin position="8"/>
        <end position="296"/>
    </location>
</feature>
<feature type="transmembrane region" description="Helical" evidence="1">
    <location>
        <begin position="247"/>
        <end position="266"/>
    </location>
</feature>
<organism evidence="3 4">
    <name type="scientific">Pelomonas cellulosilytica</name>
    <dbReference type="NCBI Taxonomy" id="2906762"/>
    <lineage>
        <taxon>Bacteria</taxon>
        <taxon>Pseudomonadati</taxon>
        <taxon>Pseudomonadota</taxon>
        <taxon>Betaproteobacteria</taxon>
        <taxon>Burkholderiales</taxon>
        <taxon>Sphaerotilaceae</taxon>
        <taxon>Roseateles</taxon>
    </lineage>
</organism>
<keyword evidence="3" id="KW-0808">Transferase</keyword>
<feature type="transmembrane region" description="Helical" evidence="1">
    <location>
        <begin position="120"/>
        <end position="143"/>
    </location>
</feature>
<feature type="transmembrane region" description="Helical" evidence="1">
    <location>
        <begin position="310"/>
        <end position="332"/>
    </location>
</feature>